<evidence type="ECO:0000256" key="1">
    <source>
        <dbReference type="ARBA" id="ARBA00005300"/>
    </source>
</evidence>
<sequence length="164" mass="18590">MVYTMKIYVDGGCRRNGRPGSTGAAAAVVEYRNGGQKAWTRILPRRPPPTNQRAEITAIILALQLALEKIDELHSNPKINVKIYSDSKYAVGCMTDWIYKWSQNGWINAAGNAVANQDLIREASRLDDRLRDEGKVDYIWIPRDENVDADMWCNQALDDAEDQY</sequence>
<accession>A0A370TS85</accession>
<dbReference type="InterPro" id="IPR012337">
    <property type="entry name" value="RNaseH-like_sf"/>
</dbReference>
<name>A0A370TS85_9HELO</name>
<comment type="similarity">
    <text evidence="1">Belongs to the RNase H family.</text>
</comment>
<dbReference type="EMBL" id="NPIC01000002">
    <property type="protein sequence ID" value="RDL38402.1"/>
    <property type="molecule type" value="Genomic_DNA"/>
</dbReference>
<dbReference type="OrthoDB" id="245563at2759"/>
<evidence type="ECO:0000259" key="2">
    <source>
        <dbReference type="PROSITE" id="PS50879"/>
    </source>
</evidence>
<proteinExistence type="inferred from homology"/>
<dbReference type="PANTHER" id="PTHR10642:SF25">
    <property type="entry name" value="RNASE H TYPE-1 DOMAIN-CONTAINING PROTEIN"/>
    <property type="match status" value="1"/>
</dbReference>
<evidence type="ECO:0000313" key="4">
    <source>
        <dbReference type="Proteomes" id="UP000254866"/>
    </source>
</evidence>
<evidence type="ECO:0000313" key="3">
    <source>
        <dbReference type="EMBL" id="RDL38402.1"/>
    </source>
</evidence>
<dbReference type="AlphaFoldDB" id="A0A370TS85"/>
<dbReference type="GeneID" id="43595591"/>
<dbReference type="GO" id="GO:0003676">
    <property type="term" value="F:nucleic acid binding"/>
    <property type="evidence" value="ECO:0007669"/>
    <property type="project" value="InterPro"/>
</dbReference>
<reference evidence="3 4" key="1">
    <citation type="journal article" date="2018" name="IMA Fungus">
        <title>IMA Genome-F 9: Draft genome sequence of Annulohypoxylon stygium, Aspergillus mulundensis, Berkeleyomyces basicola (syn. Thielaviopsis basicola), Ceratocystis smalleyi, two Cercospora beticola strains, Coleophoma cylindrospora, Fusarium fracticaudum, Phialophora cf. hyalina, and Morchella septimelata.</title>
        <authorList>
            <person name="Wingfield B.D."/>
            <person name="Bills G.F."/>
            <person name="Dong Y."/>
            <person name="Huang W."/>
            <person name="Nel W.J."/>
            <person name="Swalarsk-Parry B.S."/>
            <person name="Vaghefi N."/>
            <person name="Wilken P.M."/>
            <person name="An Z."/>
            <person name="de Beer Z.W."/>
            <person name="De Vos L."/>
            <person name="Chen L."/>
            <person name="Duong T.A."/>
            <person name="Gao Y."/>
            <person name="Hammerbacher A."/>
            <person name="Kikkert J.R."/>
            <person name="Li Y."/>
            <person name="Li H."/>
            <person name="Li K."/>
            <person name="Li Q."/>
            <person name="Liu X."/>
            <person name="Ma X."/>
            <person name="Naidoo K."/>
            <person name="Pethybridge S.J."/>
            <person name="Sun J."/>
            <person name="Steenkamp E.T."/>
            <person name="van der Nest M.A."/>
            <person name="van Wyk S."/>
            <person name="Wingfield M.J."/>
            <person name="Xiong C."/>
            <person name="Yue Q."/>
            <person name="Zhang X."/>
        </authorList>
    </citation>
    <scope>NUCLEOTIDE SEQUENCE [LARGE SCALE GENOMIC DNA]</scope>
    <source>
        <strain evidence="3 4">BP 5553</strain>
    </source>
</reference>
<comment type="caution">
    <text evidence="3">The sequence shown here is derived from an EMBL/GenBank/DDBJ whole genome shotgun (WGS) entry which is preliminary data.</text>
</comment>
<dbReference type="Pfam" id="PF00075">
    <property type="entry name" value="RNase_H"/>
    <property type="match status" value="1"/>
</dbReference>
<organism evidence="3 4">
    <name type="scientific">Venustampulla echinocandica</name>
    <dbReference type="NCBI Taxonomy" id="2656787"/>
    <lineage>
        <taxon>Eukaryota</taxon>
        <taxon>Fungi</taxon>
        <taxon>Dikarya</taxon>
        <taxon>Ascomycota</taxon>
        <taxon>Pezizomycotina</taxon>
        <taxon>Leotiomycetes</taxon>
        <taxon>Helotiales</taxon>
        <taxon>Pleuroascaceae</taxon>
        <taxon>Venustampulla</taxon>
    </lineage>
</organism>
<dbReference type="PANTHER" id="PTHR10642">
    <property type="entry name" value="RIBONUCLEASE H1"/>
    <property type="match status" value="1"/>
</dbReference>
<dbReference type="PROSITE" id="PS50879">
    <property type="entry name" value="RNASE_H_1"/>
    <property type="match status" value="1"/>
</dbReference>
<dbReference type="Proteomes" id="UP000254866">
    <property type="component" value="Unassembled WGS sequence"/>
</dbReference>
<protein>
    <recommendedName>
        <fullName evidence="2">RNase H type-1 domain-containing protein</fullName>
    </recommendedName>
</protein>
<dbReference type="GO" id="GO:0043137">
    <property type="term" value="P:DNA replication, removal of RNA primer"/>
    <property type="evidence" value="ECO:0007669"/>
    <property type="project" value="TreeGrafter"/>
</dbReference>
<dbReference type="GO" id="GO:0004523">
    <property type="term" value="F:RNA-DNA hybrid ribonuclease activity"/>
    <property type="evidence" value="ECO:0007669"/>
    <property type="project" value="InterPro"/>
</dbReference>
<dbReference type="STRING" id="2656787.A0A370TS85"/>
<dbReference type="InterPro" id="IPR036397">
    <property type="entry name" value="RNaseH_sf"/>
</dbReference>
<dbReference type="SUPFAM" id="SSF53098">
    <property type="entry name" value="Ribonuclease H-like"/>
    <property type="match status" value="1"/>
</dbReference>
<gene>
    <name evidence="3" type="ORF">BP5553_02742</name>
</gene>
<dbReference type="InterPro" id="IPR050092">
    <property type="entry name" value="RNase_H"/>
</dbReference>
<dbReference type="InterPro" id="IPR002156">
    <property type="entry name" value="RNaseH_domain"/>
</dbReference>
<dbReference type="Gene3D" id="3.30.420.10">
    <property type="entry name" value="Ribonuclease H-like superfamily/Ribonuclease H"/>
    <property type="match status" value="1"/>
</dbReference>
<dbReference type="RefSeq" id="XP_031871058.1">
    <property type="nucleotide sequence ID" value="XM_032011365.1"/>
</dbReference>
<feature type="domain" description="RNase H type-1" evidence="2">
    <location>
        <begin position="1"/>
        <end position="164"/>
    </location>
</feature>
<keyword evidence="4" id="KW-1185">Reference proteome</keyword>